<keyword evidence="2" id="KW-1185">Reference proteome</keyword>
<dbReference type="EMBL" id="AZBU02000004">
    <property type="protein sequence ID" value="TKR83111.1"/>
    <property type="molecule type" value="Genomic_DNA"/>
</dbReference>
<dbReference type="AlphaFoldDB" id="A0A4U5NKC6"/>
<organism evidence="1 2">
    <name type="scientific">Steinernema carpocapsae</name>
    <name type="common">Entomopathogenic nematode</name>
    <dbReference type="NCBI Taxonomy" id="34508"/>
    <lineage>
        <taxon>Eukaryota</taxon>
        <taxon>Metazoa</taxon>
        <taxon>Ecdysozoa</taxon>
        <taxon>Nematoda</taxon>
        <taxon>Chromadorea</taxon>
        <taxon>Rhabditida</taxon>
        <taxon>Tylenchina</taxon>
        <taxon>Panagrolaimomorpha</taxon>
        <taxon>Strongyloidoidea</taxon>
        <taxon>Steinernematidae</taxon>
        <taxon>Steinernema</taxon>
    </lineage>
</organism>
<name>A0A4U5NKC6_STECR</name>
<sequence length="470" mass="54214">MRLTTVSFVDDRYTGIDALEESREISSQQVKHSTFYRSQFGFEPDFDFSRCLARKTGTTDLPEWVHNQRHTTNFVHGHRFWRSWAHSTRNEFPITPSPNAPRNTPARSRNYRLSGLHERSENTDPAAASLSPRNMRFAWRATYLSQSKDSILKFHAFHASLFTKASLFSTYKKFRRGQGTTMDSVPLLFRQSVVSLLPDEDLCSLSKLKSKWSDGDRKKLDYSISLRFVKTENSEKWFFYFREPSNGNRLTAVDSGFKQNVRLTGVSVKREDNFDKSEAFSRAKEISVAQIQEILIPFIESNLVCHPRHLSIEANIPIPNINFRLRIFSELCLPYQGPESMDLLRRHAERGQTNVVCLLGEWPQEAGELLFQILAIPACCGLYSEKVKLPPKAFDKFIYRFLDENDDGANDLDMKVPIDIKFSNIKKYLDLFVDDGREFKERDICCELEGRELNISLENGTLYASSSVAF</sequence>
<gene>
    <name evidence="1" type="ORF">L596_016755</name>
</gene>
<dbReference type="Proteomes" id="UP000298663">
    <property type="component" value="Unassembled WGS sequence"/>
</dbReference>
<reference evidence="1 2" key="2">
    <citation type="journal article" date="2019" name="G3 (Bethesda)">
        <title>Hybrid Assembly of the Genome of the Entomopathogenic Nematode Steinernema carpocapsae Identifies the X-Chromosome.</title>
        <authorList>
            <person name="Serra L."/>
            <person name="Macchietto M."/>
            <person name="Macias-Munoz A."/>
            <person name="McGill C.J."/>
            <person name="Rodriguez I.M."/>
            <person name="Rodriguez B."/>
            <person name="Murad R."/>
            <person name="Mortazavi A."/>
        </authorList>
    </citation>
    <scope>NUCLEOTIDE SEQUENCE [LARGE SCALE GENOMIC DNA]</scope>
    <source>
        <strain evidence="1 2">ALL</strain>
    </source>
</reference>
<reference evidence="1 2" key="1">
    <citation type="journal article" date="2015" name="Genome Biol.">
        <title>Comparative genomics of Steinernema reveals deeply conserved gene regulatory networks.</title>
        <authorList>
            <person name="Dillman A.R."/>
            <person name="Macchietto M."/>
            <person name="Porter C.F."/>
            <person name="Rogers A."/>
            <person name="Williams B."/>
            <person name="Antoshechkin I."/>
            <person name="Lee M.M."/>
            <person name="Goodwin Z."/>
            <person name="Lu X."/>
            <person name="Lewis E.E."/>
            <person name="Goodrich-Blair H."/>
            <person name="Stock S.P."/>
            <person name="Adams B.J."/>
            <person name="Sternberg P.W."/>
            <person name="Mortazavi A."/>
        </authorList>
    </citation>
    <scope>NUCLEOTIDE SEQUENCE [LARGE SCALE GENOMIC DNA]</scope>
    <source>
        <strain evidence="1 2">ALL</strain>
    </source>
</reference>
<evidence type="ECO:0000313" key="2">
    <source>
        <dbReference type="Proteomes" id="UP000298663"/>
    </source>
</evidence>
<comment type="caution">
    <text evidence="1">The sequence shown here is derived from an EMBL/GenBank/DDBJ whole genome shotgun (WGS) entry which is preliminary data.</text>
</comment>
<proteinExistence type="predicted"/>
<accession>A0A4U5NKC6</accession>
<evidence type="ECO:0000313" key="1">
    <source>
        <dbReference type="EMBL" id="TKR83111.1"/>
    </source>
</evidence>
<protein>
    <submittedName>
        <fullName evidence="1">Uncharacterized protein</fullName>
    </submittedName>
</protein>